<dbReference type="Gene3D" id="3.40.50.300">
    <property type="entry name" value="P-loop containing nucleotide triphosphate hydrolases"/>
    <property type="match status" value="2"/>
</dbReference>
<dbReference type="EMBL" id="LT859958">
    <property type="protein sequence ID" value="SMX54957.1"/>
    <property type="molecule type" value="Genomic_DNA"/>
</dbReference>
<dbReference type="KEGG" id="abat:CFX1CAM_1892"/>
<sequence>MTKNEKTIRKIRKDIEKAGSKTNDEQENPGGARQVKFPGKPDCPICKGIGYLRRDLPVGHPDFGKIEPCPCRADEITQSAKSRLFRMSSLDALINLRFDNFEKRGHLGMAKHQADSLENAFNQALNFANNRQGWLLILGRYGCGKTHLAASIANHAIEAGVSTLFITVPDLLDWLRYAYTGSELSFEERFEEIREIPLLILDDFGTQNATNWAQEKIFQIINHRYVNQLPTVVTSNLPTNDFEGRIRSRIQDPNLVTVVKILAPDYRNPVDDIGHPELSTLSLHSRQTFGSFSLRQNEKLPAQDLKDLKHAFEVARQYAEHPHGWLVLTGPYGCGKTHLAAAIGNYQTGLGFPPLMVSVPDLLDHLRATFSPTSPVSLDRRFEEVRTTRLLILDDLGTQSATPWAREKIYQLFNYRYNAELPTVITTANTEEELDPRLYSRMQDERLCKVVVIPVPAYRGK</sequence>
<feature type="region of interest" description="Disordered" evidence="1">
    <location>
        <begin position="1"/>
        <end position="36"/>
    </location>
</feature>
<dbReference type="OrthoDB" id="9776217at2"/>
<dbReference type="PANTHER" id="PTHR30050">
    <property type="entry name" value="CHROMOSOMAL REPLICATION INITIATOR PROTEIN DNAA"/>
    <property type="match status" value="1"/>
</dbReference>
<dbReference type="InterPro" id="IPR002611">
    <property type="entry name" value="IstB_ATP-bd"/>
</dbReference>
<proteinExistence type="predicted"/>
<reference evidence="4" key="1">
    <citation type="submission" date="2017-05" db="EMBL/GenBank/DDBJ databases">
        <authorList>
            <person name="Kirkegaard R."/>
            <person name="Mcilroy J S."/>
        </authorList>
    </citation>
    <scope>NUCLEOTIDE SEQUENCE [LARGE SCALE GENOMIC DNA]</scope>
</reference>
<dbReference type="InterPro" id="IPR027417">
    <property type="entry name" value="P-loop_NTPase"/>
</dbReference>
<keyword evidence="4" id="KW-1185">Reference proteome</keyword>
<feature type="compositionally biased region" description="Basic and acidic residues" evidence="1">
    <location>
        <begin position="1"/>
        <end position="24"/>
    </location>
</feature>
<dbReference type="AlphaFoldDB" id="A0A1Y6K806"/>
<protein>
    <recommendedName>
        <fullName evidence="2">AAA+ ATPase domain-containing protein</fullName>
    </recommendedName>
</protein>
<dbReference type="SMART" id="SM00382">
    <property type="entry name" value="AAA"/>
    <property type="match status" value="2"/>
</dbReference>
<evidence type="ECO:0000259" key="2">
    <source>
        <dbReference type="SMART" id="SM00382"/>
    </source>
</evidence>
<feature type="domain" description="AAA+ ATPase" evidence="2">
    <location>
        <begin position="131"/>
        <end position="256"/>
    </location>
</feature>
<dbReference type="Pfam" id="PF01695">
    <property type="entry name" value="IstB_IS21"/>
    <property type="match status" value="2"/>
</dbReference>
<dbReference type="CDD" id="cd00009">
    <property type="entry name" value="AAA"/>
    <property type="match status" value="2"/>
</dbReference>
<evidence type="ECO:0000313" key="3">
    <source>
        <dbReference type="EMBL" id="SMX54957.1"/>
    </source>
</evidence>
<evidence type="ECO:0000256" key="1">
    <source>
        <dbReference type="SAM" id="MobiDB-lite"/>
    </source>
</evidence>
<dbReference type="Proteomes" id="UP000195514">
    <property type="component" value="Chromosome I"/>
</dbReference>
<evidence type="ECO:0000313" key="4">
    <source>
        <dbReference type="Proteomes" id="UP000195514"/>
    </source>
</evidence>
<dbReference type="SUPFAM" id="SSF52540">
    <property type="entry name" value="P-loop containing nucleoside triphosphate hydrolases"/>
    <property type="match status" value="2"/>
</dbReference>
<name>A0A1Y6K806_9CHLR</name>
<dbReference type="GO" id="GO:0006260">
    <property type="term" value="P:DNA replication"/>
    <property type="evidence" value="ECO:0007669"/>
    <property type="project" value="TreeGrafter"/>
</dbReference>
<organism evidence="3 4">
    <name type="scientific">Candidatus Brevifilum fermentans</name>
    <dbReference type="NCBI Taxonomy" id="1986204"/>
    <lineage>
        <taxon>Bacteria</taxon>
        <taxon>Bacillati</taxon>
        <taxon>Chloroflexota</taxon>
        <taxon>Anaerolineae</taxon>
        <taxon>Anaerolineales</taxon>
        <taxon>Anaerolineaceae</taxon>
        <taxon>Candidatus Brevifilum</taxon>
    </lineage>
</organism>
<gene>
    <name evidence="3" type="ORF">CFX1CAM_1892</name>
</gene>
<dbReference type="GO" id="GO:0005524">
    <property type="term" value="F:ATP binding"/>
    <property type="evidence" value="ECO:0007669"/>
    <property type="project" value="InterPro"/>
</dbReference>
<accession>A0A1Y6K806</accession>
<dbReference type="PANTHER" id="PTHR30050:SF4">
    <property type="entry name" value="ATP-BINDING PROTEIN RV3427C IN INSERTION SEQUENCE-RELATED"/>
    <property type="match status" value="1"/>
</dbReference>
<feature type="domain" description="AAA+ ATPase" evidence="2">
    <location>
        <begin position="322"/>
        <end position="457"/>
    </location>
</feature>
<dbReference type="InterPro" id="IPR003593">
    <property type="entry name" value="AAA+_ATPase"/>
</dbReference>
<dbReference type="RefSeq" id="WP_087862758.1">
    <property type="nucleotide sequence ID" value="NZ_LT859958.1"/>
</dbReference>